<evidence type="ECO:0000313" key="4">
    <source>
        <dbReference type="Proteomes" id="UP000093740"/>
    </source>
</evidence>
<dbReference type="Pfam" id="PF02018">
    <property type="entry name" value="CBM_4_9"/>
    <property type="match status" value="1"/>
</dbReference>
<evidence type="ECO:0000259" key="2">
    <source>
        <dbReference type="Pfam" id="PF02018"/>
    </source>
</evidence>
<dbReference type="Gene3D" id="2.60.120.260">
    <property type="entry name" value="Galactose-binding domain-like"/>
    <property type="match status" value="1"/>
</dbReference>
<reference evidence="3 4" key="1">
    <citation type="journal article" date="2015" name="Stand. Genomic Sci.">
        <title>Genome sequence of a native-feather degrading extremely thermophilic Eubacterium, Fervidobacterium islandicum AW-1.</title>
        <authorList>
            <person name="Lee Y.J."/>
            <person name="Jeong H."/>
            <person name="Park G.S."/>
            <person name="Kwak Y."/>
            <person name="Lee S.J."/>
            <person name="Lee S.J."/>
            <person name="Park M.K."/>
            <person name="Kim J.Y."/>
            <person name="Kang H.K."/>
            <person name="Shin J.H."/>
            <person name="Lee D.W."/>
        </authorList>
    </citation>
    <scope>NUCLEOTIDE SEQUENCE [LARGE SCALE GENOMIC DNA]</scope>
    <source>
        <strain evidence="3 4">AW-1</strain>
    </source>
</reference>
<proteinExistence type="predicted"/>
<dbReference type="GO" id="GO:0016798">
    <property type="term" value="F:hydrolase activity, acting on glycosyl bonds"/>
    <property type="evidence" value="ECO:0007669"/>
    <property type="project" value="InterPro"/>
</dbReference>
<keyword evidence="4" id="KW-1185">Reference proteome</keyword>
<dbReference type="KEGG" id="fia:NA23_02475"/>
<protein>
    <submittedName>
        <fullName evidence="3">Carbohydrate binding domain-containing protein</fullName>
    </submittedName>
</protein>
<dbReference type="RefSeq" id="WP_084384020.1">
    <property type="nucleotide sequence ID" value="NZ_CP014334.2"/>
</dbReference>
<dbReference type="EMBL" id="CP014334">
    <property type="protein sequence ID" value="UOE96814.1"/>
    <property type="molecule type" value="Genomic_DNA"/>
</dbReference>
<evidence type="ECO:0000313" key="3">
    <source>
        <dbReference type="EMBL" id="UOE96814.1"/>
    </source>
</evidence>
<keyword evidence="1" id="KW-0378">Hydrolase</keyword>
<dbReference type="AlphaFoldDB" id="A0AAJ5HSQ7"/>
<sequence length="206" mass="23928">MRKLMKRLGLFLVVLLLFAYKTEVVADVSEQFELSGTATSLLNNWNFRSNIRNDQVNAPFEWWLWEAAKYGVSDGNVAAYGVKDGYAFIKIAAPGSDTWHIQFNQWVKLKQEKYYLISFRAKADQPRTINIKILMNHDPWVNYFAQTVELTKEWNTYTFYYKHPDKADETVNFCFELGKGPATTVYIADVILLPVDESEVQESKEE</sequence>
<organism evidence="3 4">
    <name type="scientific">Fervidobacterium islandicum</name>
    <dbReference type="NCBI Taxonomy" id="2423"/>
    <lineage>
        <taxon>Bacteria</taxon>
        <taxon>Thermotogati</taxon>
        <taxon>Thermotogota</taxon>
        <taxon>Thermotogae</taxon>
        <taxon>Thermotogales</taxon>
        <taxon>Fervidobacteriaceae</taxon>
        <taxon>Fervidobacterium</taxon>
    </lineage>
</organism>
<dbReference type="SUPFAM" id="SSF49785">
    <property type="entry name" value="Galactose-binding domain-like"/>
    <property type="match status" value="1"/>
</dbReference>
<gene>
    <name evidence="3" type="ORF">NA23_02475</name>
</gene>
<feature type="domain" description="CBM-cenC" evidence="2">
    <location>
        <begin position="58"/>
        <end position="181"/>
    </location>
</feature>
<dbReference type="Proteomes" id="UP000093740">
    <property type="component" value="Chromosome"/>
</dbReference>
<name>A0AAJ5HSQ7_FERIS</name>
<accession>A0AAJ5HSQ7</accession>
<dbReference type="InterPro" id="IPR003305">
    <property type="entry name" value="CenC_carb-bd"/>
</dbReference>
<evidence type="ECO:0000256" key="1">
    <source>
        <dbReference type="ARBA" id="ARBA00022801"/>
    </source>
</evidence>
<dbReference type="InterPro" id="IPR008979">
    <property type="entry name" value="Galactose-bd-like_sf"/>
</dbReference>